<dbReference type="Pfam" id="PF00672">
    <property type="entry name" value="HAMP"/>
    <property type="match status" value="1"/>
</dbReference>
<dbReference type="GO" id="GO:0005886">
    <property type="term" value="C:plasma membrane"/>
    <property type="evidence" value="ECO:0007669"/>
    <property type="project" value="TreeGrafter"/>
</dbReference>
<dbReference type="SMART" id="SM00304">
    <property type="entry name" value="HAMP"/>
    <property type="match status" value="1"/>
</dbReference>
<evidence type="ECO:0000256" key="1">
    <source>
        <dbReference type="ARBA" id="ARBA00022481"/>
    </source>
</evidence>
<dbReference type="SUPFAM" id="SSF58104">
    <property type="entry name" value="Methyl-accepting chemotaxis protein (MCP) signaling domain"/>
    <property type="match status" value="1"/>
</dbReference>
<dbReference type="AlphaFoldDB" id="A0A6L3X924"/>
<sequence length="261" mass="27763">KKAQPKQATLEGYRKHANNVTPPLSRAFGSAAENFNNTAAKALDSTRVVVDGLTSMTRTVIITATIVGLLILLFTDRYLVAILVKPLDRIRQQFRQIAQGDLSQPIESFGRNCVGQLVPLLSAMQDSQREAVSTIRSGSENIWRGATEISSGNNDLSSRTEEQAAALEETAASMEQLTATVKLNAESARQASQLADVASSTASRGGSLVEDVVTTMSGISDSSKKIAEITTVINSIAFQTNILALNAAVEAARAGEQGRGR</sequence>
<dbReference type="InterPro" id="IPR004091">
    <property type="entry name" value="Chemotax_Me-accpt_rcpt_Me-site"/>
</dbReference>
<keyword evidence="6" id="KW-0472">Membrane</keyword>
<keyword evidence="3 5" id="KW-0807">Transducer</keyword>
<comment type="caution">
    <text evidence="9">The sequence shown here is derived from an EMBL/GenBank/DDBJ whole genome shotgun (WGS) entry which is preliminary data.</text>
</comment>
<feature type="domain" description="Methyl-accepting transducer" evidence="7">
    <location>
        <begin position="138"/>
        <end position="261"/>
    </location>
</feature>
<dbReference type="InterPro" id="IPR004090">
    <property type="entry name" value="Chemotax_Me-accpt_rcpt"/>
</dbReference>
<feature type="non-terminal residue" evidence="9">
    <location>
        <position position="1"/>
    </location>
</feature>
<feature type="non-terminal residue" evidence="9">
    <location>
        <position position="261"/>
    </location>
</feature>
<protein>
    <submittedName>
        <fullName evidence="9">HAMP domain-containing protein</fullName>
    </submittedName>
</protein>
<proteinExistence type="inferred from homology"/>
<dbReference type="PANTHER" id="PTHR43531">
    <property type="entry name" value="PROTEIN ICFG"/>
    <property type="match status" value="1"/>
</dbReference>
<dbReference type="InterPro" id="IPR003660">
    <property type="entry name" value="HAMP_dom"/>
</dbReference>
<reference evidence="9 10" key="1">
    <citation type="submission" date="2019-09" db="EMBL/GenBank/DDBJ databases">
        <title>Reversal of blaTEM antimicrobial resistance by CRISPR-Cas9 in clinical E. coli and other Enterobacteriaceae strains.</title>
        <authorList>
            <person name="Tagliaferri T."/>
            <person name="Guimaraes N."/>
            <person name="Pereira M."/>
            <person name="Felicori L."/>
            <person name="Horz H.-P."/>
            <person name="Santos S."/>
            <person name="Mendes T."/>
        </authorList>
    </citation>
    <scope>NUCLEOTIDE SEQUENCE [LARGE SCALE GENOMIC DNA]</scope>
    <source>
        <strain evidence="9 10">E2_blaTEM_MG</strain>
    </source>
</reference>
<evidence type="ECO:0000313" key="10">
    <source>
        <dbReference type="Proteomes" id="UP000476281"/>
    </source>
</evidence>
<dbReference type="InterPro" id="IPR051310">
    <property type="entry name" value="MCP_chemotaxis"/>
</dbReference>
<accession>A0A6L3X924</accession>
<dbReference type="PROSITE" id="PS50111">
    <property type="entry name" value="CHEMOTAXIS_TRANSDUC_2"/>
    <property type="match status" value="1"/>
</dbReference>
<keyword evidence="2" id="KW-0145">Chemotaxis</keyword>
<evidence type="ECO:0000313" key="9">
    <source>
        <dbReference type="EMBL" id="KAB2470571.1"/>
    </source>
</evidence>
<evidence type="ECO:0000256" key="2">
    <source>
        <dbReference type="ARBA" id="ARBA00022500"/>
    </source>
</evidence>
<organism evidence="9 10">
    <name type="scientific">Enterobacter hormaechei</name>
    <dbReference type="NCBI Taxonomy" id="158836"/>
    <lineage>
        <taxon>Bacteria</taxon>
        <taxon>Pseudomonadati</taxon>
        <taxon>Pseudomonadota</taxon>
        <taxon>Gammaproteobacteria</taxon>
        <taxon>Enterobacterales</taxon>
        <taxon>Enterobacteriaceae</taxon>
        <taxon>Enterobacter</taxon>
        <taxon>Enterobacter cloacae complex</taxon>
    </lineage>
</organism>
<dbReference type="PROSITE" id="PS00538">
    <property type="entry name" value="CHEMOTAXIS_TRANSDUC_1"/>
    <property type="match status" value="1"/>
</dbReference>
<dbReference type="InterPro" id="IPR004089">
    <property type="entry name" value="MCPsignal_dom"/>
</dbReference>
<evidence type="ECO:0000259" key="8">
    <source>
        <dbReference type="PROSITE" id="PS50885"/>
    </source>
</evidence>
<evidence type="ECO:0000256" key="4">
    <source>
        <dbReference type="ARBA" id="ARBA00029447"/>
    </source>
</evidence>
<evidence type="ECO:0000256" key="5">
    <source>
        <dbReference type="PROSITE-ProRule" id="PRU00284"/>
    </source>
</evidence>
<feature type="domain" description="HAMP" evidence="8">
    <location>
        <begin position="81"/>
        <end position="133"/>
    </location>
</feature>
<evidence type="ECO:0000256" key="3">
    <source>
        <dbReference type="ARBA" id="ARBA00023224"/>
    </source>
</evidence>
<dbReference type="GO" id="GO:0004888">
    <property type="term" value="F:transmembrane signaling receptor activity"/>
    <property type="evidence" value="ECO:0007669"/>
    <property type="project" value="InterPro"/>
</dbReference>
<dbReference type="Pfam" id="PF00015">
    <property type="entry name" value="MCPsignal"/>
    <property type="match status" value="1"/>
</dbReference>
<dbReference type="GO" id="GO:0006935">
    <property type="term" value="P:chemotaxis"/>
    <property type="evidence" value="ECO:0007669"/>
    <property type="project" value="UniProtKB-KW"/>
</dbReference>
<evidence type="ECO:0000256" key="6">
    <source>
        <dbReference type="SAM" id="Phobius"/>
    </source>
</evidence>
<dbReference type="SMART" id="SM00283">
    <property type="entry name" value="MA"/>
    <property type="match status" value="1"/>
</dbReference>
<dbReference type="CDD" id="cd06225">
    <property type="entry name" value="HAMP"/>
    <property type="match status" value="1"/>
</dbReference>
<keyword evidence="6" id="KW-0812">Transmembrane</keyword>
<gene>
    <name evidence="9" type="ORF">F9C29_29415</name>
</gene>
<dbReference type="PRINTS" id="PR00260">
    <property type="entry name" value="CHEMTRNSDUCR"/>
</dbReference>
<dbReference type="Proteomes" id="UP000476281">
    <property type="component" value="Unassembled WGS sequence"/>
</dbReference>
<dbReference type="GO" id="GO:0007165">
    <property type="term" value="P:signal transduction"/>
    <property type="evidence" value="ECO:0007669"/>
    <property type="project" value="UniProtKB-KW"/>
</dbReference>
<comment type="similarity">
    <text evidence="4">Belongs to the methyl-accepting chemotaxis (MCP) protein family.</text>
</comment>
<keyword evidence="1" id="KW-0488">Methylation</keyword>
<dbReference type="EMBL" id="WBSZ01001820">
    <property type="protein sequence ID" value="KAB2470571.1"/>
    <property type="molecule type" value="Genomic_DNA"/>
</dbReference>
<feature type="transmembrane region" description="Helical" evidence="6">
    <location>
        <begin position="60"/>
        <end position="84"/>
    </location>
</feature>
<dbReference type="PANTHER" id="PTHR43531:SF14">
    <property type="entry name" value="METHYL-ACCEPTING CHEMOTAXIS PROTEIN I-RELATED"/>
    <property type="match status" value="1"/>
</dbReference>
<dbReference type="Gene3D" id="1.10.287.950">
    <property type="entry name" value="Methyl-accepting chemotaxis protein"/>
    <property type="match status" value="1"/>
</dbReference>
<dbReference type="PROSITE" id="PS50885">
    <property type="entry name" value="HAMP"/>
    <property type="match status" value="1"/>
</dbReference>
<name>A0A6L3X924_9ENTR</name>
<evidence type="ECO:0000259" key="7">
    <source>
        <dbReference type="PROSITE" id="PS50111"/>
    </source>
</evidence>
<keyword evidence="6" id="KW-1133">Transmembrane helix</keyword>